<evidence type="ECO:0000256" key="7">
    <source>
        <dbReference type="ARBA" id="ARBA00023136"/>
    </source>
</evidence>
<name>A0A7H0LF43_9SPHN</name>
<evidence type="ECO:0000256" key="2">
    <source>
        <dbReference type="ARBA" id="ARBA00022475"/>
    </source>
</evidence>
<feature type="transmembrane region" description="Helical" evidence="8">
    <location>
        <begin position="161"/>
        <end position="185"/>
    </location>
</feature>
<feature type="transmembrane region" description="Helical" evidence="8">
    <location>
        <begin position="130"/>
        <end position="149"/>
    </location>
</feature>
<dbReference type="NCBIfam" id="TIGR04178">
    <property type="entry name" value="exo_archaeo"/>
    <property type="match status" value="1"/>
</dbReference>
<dbReference type="GO" id="GO:0008233">
    <property type="term" value="F:peptidase activity"/>
    <property type="evidence" value="ECO:0007669"/>
    <property type="project" value="UniProtKB-KW"/>
</dbReference>
<dbReference type="Proteomes" id="UP000516148">
    <property type="component" value="Chromosome"/>
</dbReference>
<feature type="transmembrane region" description="Helical" evidence="8">
    <location>
        <begin position="231"/>
        <end position="253"/>
    </location>
</feature>
<reference evidence="9 10" key="1">
    <citation type="submission" date="2020-09" db="EMBL/GenBank/DDBJ databases">
        <title>Sphingomonas sp., a new species isolated from pork steak.</title>
        <authorList>
            <person name="Heidler von Heilborn D."/>
        </authorList>
    </citation>
    <scope>NUCLEOTIDE SEQUENCE [LARGE SCALE GENOMIC DNA]</scope>
    <source>
        <strain evidence="10">S8-3T</strain>
    </source>
</reference>
<dbReference type="InterPro" id="IPR019127">
    <property type="entry name" value="Exosortase"/>
</dbReference>
<feature type="transmembrane region" description="Helical" evidence="8">
    <location>
        <begin position="197"/>
        <end position="219"/>
    </location>
</feature>
<evidence type="ECO:0000256" key="4">
    <source>
        <dbReference type="ARBA" id="ARBA00022692"/>
    </source>
</evidence>
<evidence type="ECO:0000256" key="3">
    <source>
        <dbReference type="ARBA" id="ARBA00022670"/>
    </source>
</evidence>
<dbReference type="AlphaFoldDB" id="A0A7H0LF43"/>
<sequence length="260" mass="27046">MHPGLALALAILAFWDAGRLLAGRLGEGLTWLPLAMVAAALIWPMVRKLRDGQASAVSPMLLCAIFAGYGLAALTMPPLIRMSIAVVGLVLILRQAAGNDFPAAPAFGLGLLALPVLPSLEFFLAYPLRLVSAMLTAALLRLGGINVGVDGVALDWNGDRLLFDAACAGVKMLWAALLLVSAIALTARFTPSRYAHAIGLAIVLTIAANALRAASLFYVENGFVPRLNGSFAHEAVGIAAFIMAAGALVAMVAPRARKLA</sequence>
<feature type="transmembrane region" description="Helical" evidence="8">
    <location>
        <begin position="53"/>
        <end position="72"/>
    </location>
</feature>
<accession>A0A7H0LF43</accession>
<proteinExistence type="predicted"/>
<evidence type="ECO:0000313" key="10">
    <source>
        <dbReference type="Proteomes" id="UP000516148"/>
    </source>
</evidence>
<keyword evidence="7 8" id="KW-0472">Membrane</keyword>
<dbReference type="InterPro" id="IPR026392">
    <property type="entry name" value="Exo/Archaeosortase_dom"/>
</dbReference>
<comment type="subcellular location">
    <subcellularLocation>
        <location evidence="1">Cell membrane</location>
        <topology evidence="1">Multi-pass membrane protein</topology>
    </subcellularLocation>
</comment>
<feature type="transmembrane region" description="Helical" evidence="8">
    <location>
        <begin position="103"/>
        <end position="123"/>
    </location>
</feature>
<dbReference type="KEGG" id="spap:H3Z74_16250"/>
<evidence type="ECO:0000256" key="1">
    <source>
        <dbReference type="ARBA" id="ARBA00004651"/>
    </source>
</evidence>
<dbReference type="GO" id="GO:0005886">
    <property type="term" value="C:plasma membrane"/>
    <property type="evidence" value="ECO:0007669"/>
    <property type="project" value="UniProtKB-SubCell"/>
</dbReference>
<gene>
    <name evidence="9" type="ORF">H3Z74_16250</name>
</gene>
<evidence type="ECO:0000313" key="9">
    <source>
        <dbReference type="EMBL" id="QNQ08296.1"/>
    </source>
</evidence>
<dbReference type="RefSeq" id="WP_187760624.1">
    <property type="nucleotide sequence ID" value="NZ_CP061038.1"/>
</dbReference>
<protein>
    <submittedName>
        <fullName evidence="9">Archaeosortase/exosortase family protein</fullName>
    </submittedName>
</protein>
<dbReference type="Pfam" id="PF09721">
    <property type="entry name" value="Exosortase_EpsH"/>
    <property type="match status" value="1"/>
</dbReference>
<organism evidence="9 10">
    <name type="scientific">Sphingomonas alpina</name>
    <dbReference type="NCBI Taxonomy" id="653931"/>
    <lineage>
        <taxon>Bacteria</taxon>
        <taxon>Pseudomonadati</taxon>
        <taxon>Pseudomonadota</taxon>
        <taxon>Alphaproteobacteria</taxon>
        <taxon>Sphingomonadales</taxon>
        <taxon>Sphingomonadaceae</taxon>
        <taxon>Sphingomonas</taxon>
    </lineage>
</organism>
<dbReference type="EMBL" id="CP061038">
    <property type="protein sequence ID" value="QNQ08296.1"/>
    <property type="molecule type" value="Genomic_DNA"/>
</dbReference>
<evidence type="ECO:0000256" key="6">
    <source>
        <dbReference type="ARBA" id="ARBA00022989"/>
    </source>
</evidence>
<evidence type="ECO:0000256" key="8">
    <source>
        <dbReference type="SAM" id="Phobius"/>
    </source>
</evidence>
<keyword evidence="5" id="KW-0378">Hydrolase</keyword>
<keyword evidence="3" id="KW-0645">Protease</keyword>
<keyword evidence="2" id="KW-1003">Cell membrane</keyword>
<evidence type="ECO:0000256" key="5">
    <source>
        <dbReference type="ARBA" id="ARBA00022801"/>
    </source>
</evidence>
<keyword evidence="10" id="KW-1185">Reference proteome</keyword>
<keyword evidence="6 8" id="KW-1133">Transmembrane helix</keyword>
<keyword evidence="4 8" id="KW-0812">Transmembrane</keyword>
<dbReference type="GO" id="GO:0006508">
    <property type="term" value="P:proteolysis"/>
    <property type="evidence" value="ECO:0007669"/>
    <property type="project" value="UniProtKB-KW"/>
</dbReference>